<evidence type="ECO:0000256" key="1">
    <source>
        <dbReference type="SAM" id="MobiDB-lite"/>
    </source>
</evidence>
<feature type="compositionally biased region" description="Polar residues" evidence="1">
    <location>
        <begin position="160"/>
        <end position="169"/>
    </location>
</feature>
<feature type="compositionally biased region" description="Pro residues" evidence="1">
    <location>
        <begin position="122"/>
        <end position="138"/>
    </location>
</feature>
<accession>A0A7Z1ATY1</accession>
<comment type="caution">
    <text evidence="2">The sequence shown here is derived from an EMBL/GenBank/DDBJ whole genome shotgun (WGS) entry which is preliminary data.</text>
</comment>
<evidence type="ECO:0000313" key="3">
    <source>
        <dbReference type="Proteomes" id="UP000185696"/>
    </source>
</evidence>
<dbReference type="OrthoDB" id="3629679at2"/>
<proteinExistence type="predicted"/>
<keyword evidence="3" id="KW-1185">Reference proteome</keyword>
<sequence>MSVRDRAALAIARMDQTRREMAERRSLRERNSRELLARTAKAMREQVPGMIEAAKQAAAVAQHREKAGGWATTSTDRDRSHVMGFGIDEENAGGYRPPAAQPGRTAFVPGQDDERPAGQAPSAPPAPPAPAAPAPAAPPVRAARARPPDELDLDDEDDFSNQSSWLRNR</sequence>
<feature type="compositionally biased region" description="Acidic residues" evidence="1">
    <location>
        <begin position="150"/>
        <end position="159"/>
    </location>
</feature>
<evidence type="ECO:0000313" key="2">
    <source>
        <dbReference type="EMBL" id="OLF04942.1"/>
    </source>
</evidence>
<dbReference type="Proteomes" id="UP000185696">
    <property type="component" value="Unassembled WGS sequence"/>
</dbReference>
<gene>
    <name evidence="2" type="ORF">BLA60_38260</name>
</gene>
<dbReference type="AlphaFoldDB" id="A0A7Z1ATY1"/>
<protein>
    <submittedName>
        <fullName evidence="2">Uncharacterized protein</fullName>
    </submittedName>
</protein>
<dbReference type="EMBL" id="MSIF01000035">
    <property type="protein sequence ID" value="OLF04942.1"/>
    <property type="molecule type" value="Genomic_DNA"/>
</dbReference>
<name>A0A7Z1ATY1_9PSEU</name>
<feature type="region of interest" description="Disordered" evidence="1">
    <location>
        <begin position="63"/>
        <end position="169"/>
    </location>
</feature>
<organism evidence="2 3">
    <name type="scientific">Actinophytocola xinjiangensis</name>
    <dbReference type="NCBI Taxonomy" id="485602"/>
    <lineage>
        <taxon>Bacteria</taxon>
        <taxon>Bacillati</taxon>
        <taxon>Actinomycetota</taxon>
        <taxon>Actinomycetes</taxon>
        <taxon>Pseudonocardiales</taxon>
        <taxon>Pseudonocardiaceae</taxon>
    </lineage>
</organism>
<reference evidence="2 3" key="1">
    <citation type="submission" date="2016-12" db="EMBL/GenBank/DDBJ databases">
        <title>The draft genome sequence of Actinophytocola xinjiangensis.</title>
        <authorList>
            <person name="Wang W."/>
            <person name="Yuan L."/>
        </authorList>
    </citation>
    <scope>NUCLEOTIDE SEQUENCE [LARGE SCALE GENOMIC DNA]</scope>
    <source>
        <strain evidence="2 3">CGMCC 4.4663</strain>
    </source>
</reference>
<dbReference type="RefSeq" id="WP_075137988.1">
    <property type="nucleotide sequence ID" value="NZ_MSIF01000035.1"/>
</dbReference>